<reference evidence="2" key="1">
    <citation type="submission" date="2020-07" db="EMBL/GenBank/DDBJ databases">
        <title>Genome sequence and genetic diversity analysis of an under-domesticated orphan crop, white fonio (Digitaria exilis).</title>
        <authorList>
            <person name="Bennetzen J.L."/>
            <person name="Chen S."/>
            <person name="Ma X."/>
            <person name="Wang X."/>
            <person name="Yssel A.E.J."/>
            <person name="Chaluvadi S.R."/>
            <person name="Johnson M."/>
            <person name="Gangashetty P."/>
            <person name="Hamidou F."/>
            <person name="Sanogo M.D."/>
            <person name="Zwaenepoel A."/>
            <person name="Wallace J."/>
            <person name="Van De Peer Y."/>
            <person name="Van Deynze A."/>
        </authorList>
    </citation>
    <scope>NUCLEOTIDE SEQUENCE</scope>
    <source>
        <tissue evidence="2">Leaves</tissue>
    </source>
</reference>
<dbReference type="Pfam" id="PF00646">
    <property type="entry name" value="F-box"/>
    <property type="match status" value="1"/>
</dbReference>
<dbReference type="InterPro" id="IPR013187">
    <property type="entry name" value="F-box-assoc_dom_typ3"/>
</dbReference>
<accession>A0A835EVT0</accession>
<keyword evidence="3" id="KW-1185">Reference proteome</keyword>
<dbReference type="PANTHER" id="PTHR31672:SF2">
    <property type="entry name" value="F-BOX DOMAIN-CONTAINING PROTEIN"/>
    <property type="match status" value="1"/>
</dbReference>
<protein>
    <recommendedName>
        <fullName evidence="1">F-box domain-containing protein</fullName>
    </recommendedName>
</protein>
<dbReference type="OrthoDB" id="690949at2759"/>
<dbReference type="Pfam" id="PF08268">
    <property type="entry name" value="FBA_3"/>
    <property type="match status" value="1"/>
</dbReference>
<dbReference type="Proteomes" id="UP000636709">
    <property type="component" value="Unassembled WGS sequence"/>
</dbReference>
<dbReference type="SMART" id="SM00256">
    <property type="entry name" value="FBOX"/>
    <property type="match status" value="1"/>
</dbReference>
<dbReference type="EMBL" id="JACEFO010001700">
    <property type="protein sequence ID" value="KAF8719345.1"/>
    <property type="molecule type" value="Genomic_DNA"/>
</dbReference>
<name>A0A835EVT0_9POAL</name>
<dbReference type="SUPFAM" id="SSF81383">
    <property type="entry name" value="F-box domain"/>
    <property type="match status" value="1"/>
</dbReference>
<dbReference type="Gene3D" id="1.20.1280.50">
    <property type="match status" value="1"/>
</dbReference>
<evidence type="ECO:0000259" key="1">
    <source>
        <dbReference type="SMART" id="SM00256"/>
    </source>
</evidence>
<dbReference type="PANTHER" id="PTHR31672">
    <property type="entry name" value="BNACNNG10540D PROTEIN"/>
    <property type="match status" value="1"/>
</dbReference>
<organism evidence="2 3">
    <name type="scientific">Digitaria exilis</name>
    <dbReference type="NCBI Taxonomy" id="1010633"/>
    <lineage>
        <taxon>Eukaryota</taxon>
        <taxon>Viridiplantae</taxon>
        <taxon>Streptophyta</taxon>
        <taxon>Embryophyta</taxon>
        <taxon>Tracheophyta</taxon>
        <taxon>Spermatophyta</taxon>
        <taxon>Magnoliopsida</taxon>
        <taxon>Liliopsida</taxon>
        <taxon>Poales</taxon>
        <taxon>Poaceae</taxon>
        <taxon>PACMAD clade</taxon>
        <taxon>Panicoideae</taxon>
        <taxon>Panicodae</taxon>
        <taxon>Paniceae</taxon>
        <taxon>Anthephorinae</taxon>
        <taxon>Digitaria</taxon>
    </lineage>
</organism>
<dbReference type="InterPro" id="IPR036047">
    <property type="entry name" value="F-box-like_dom_sf"/>
</dbReference>
<dbReference type="AlphaFoldDB" id="A0A835EVT0"/>
<feature type="domain" description="F-box" evidence="1">
    <location>
        <begin position="45"/>
        <end position="85"/>
    </location>
</feature>
<evidence type="ECO:0000313" key="2">
    <source>
        <dbReference type="EMBL" id="KAF8719345.1"/>
    </source>
</evidence>
<comment type="caution">
    <text evidence="2">The sequence shown here is derived from an EMBL/GenBank/DDBJ whole genome shotgun (WGS) entry which is preliminary data.</text>
</comment>
<dbReference type="InterPro" id="IPR050796">
    <property type="entry name" value="SCF_F-box_component"/>
</dbReference>
<evidence type="ECO:0000313" key="3">
    <source>
        <dbReference type="Proteomes" id="UP000636709"/>
    </source>
</evidence>
<dbReference type="InterPro" id="IPR001810">
    <property type="entry name" value="F-box_dom"/>
</dbReference>
<sequence length="401" mass="45589">MVGTRRYPTTSSLLSIPLCSPCLSEDGGVGTQWMMEAAGGCIRDLCDGVLADILARLPSASVLRCRVVCKSWRRVTTHRSFLAAHAARRPREMILRPQFYPKAVSTRQRLLSFHPCCDGFVFERYSLDGLLVRMQHSGLFAICNPTTRQWTNLPALTPEPCCSAGSGCGFYLHRSSGEYRLLCDGIERNEAAGSNPELRRYYYIIAASTARPRRLARAPSNPSLLYEAPVAYRGVLHWLYYQPEARRTGKMLAFDTEAETFRHMSQPIDRDTKRNLFELDGCLGVAAVKSLTSLDIWVLEDYKMERWELRHRIDNLPMPRLYYEREVSVSRVISVGSDAILIGSPGCYVARMYDLKEKKVIYRDFELGEATPTFLVFTESLVRHELFDSCPRSPDLEPIDF</sequence>
<gene>
    <name evidence="2" type="ORF">HU200_024048</name>
</gene>
<dbReference type="InterPro" id="IPR017451">
    <property type="entry name" value="F-box-assoc_interact_dom"/>
</dbReference>
<dbReference type="CDD" id="cd22157">
    <property type="entry name" value="F-box_AtFBW1-like"/>
    <property type="match status" value="1"/>
</dbReference>
<dbReference type="NCBIfam" id="TIGR01640">
    <property type="entry name" value="F_box_assoc_1"/>
    <property type="match status" value="1"/>
</dbReference>
<proteinExistence type="predicted"/>